<reference evidence="1" key="2">
    <citation type="submission" date="2020-09" db="EMBL/GenBank/DDBJ databases">
        <authorList>
            <person name="Sun Q."/>
            <person name="Zhou Y."/>
        </authorList>
    </citation>
    <scope>NUCLEOTIDE SEQUENCE</scope>
    <source>
        <strain evidence="1">CGMCC 1.15448</strain>
    </source>
</reference>
<dbReference type="Proteomes" id="UP000607559">
    <property type="component" value="Unassembled WGS sequence"/>
</dbReference>
<dbReference type="AlphaFoldDB" id="A0A8J2XU57"/>
<proteinExistence type="predicted"/>
<dbReference type="SUPFAM" id="SSF56399">
    <property type="entry name" value="ADP-ribosylation"/>
    <property type="match status" value="1"/>
</dbReference>
<gene>
    <name evidence="1" type="ORF">GCM10011511_35610</name>
</gene>
<name>A0A8J2XU57_9BACT</name>
<dbReference type="RefSeq" id="WP_188934165.1">
    <property type="nucleotide sequence ID" value="NZ_BMJC01000004.1"/>
</dbReference>
<dbReference type="EMBL" id="BMJC01000004">
    <property type="protein sequence ID" value="GGB08958.1"/>
    <property type="molecule type" value="Genomic_DNA"/>
</dbReference>
<keyword evidence="2" id="KW-1185">Reference proteome</keyword>
<accession>A0A8J2XU57</accession>
<evidence type="ECO:0000313" key="1">
    <source>
        <dbReference type="EMBL" id="GGB08958.1"/>
    </source>
</evidence>
<reference evidence="1" key="1">
    <citation type="journal article" date="2014" name="Int. J. Syst. Evol. Microbiol.">
        <title>Complete genome sequence of Corynebacterium casei LMG S-19264T (=DSM 44701T), isolated from a smear-ripened cheese.</title>
        <authorList>
            <consortium name="US DOE Joint Genome Institute (JGI-PGF)"/>
            <person name="Walter F."/>
            <person name="Albersmeier A."/>
            <person name="Kalinowski J."/>
            <person name="Ruckert C."/>
        </authorList>
    </citation>
    <scope>NUCLEOTIDE SEQUENCE</scope>
    <source>
        <strain evidence="1">CGMCC 1.15448</strain>
    </source>
</reference>
<evidence type="ECO:0000313" key="2">
    <source>
        <dbReference type="Proteomes" id="UP000607559"/>
    </source>
</evidence>
<organism evidence="1 2">
    <name type="scientific">Puia dinghuensis</name>
    <dbReference type="NCBI Taxonomy" id="1792502"/>
    <lineage>
        <taxon>Bacteria</taxon>
        <taxon>Pseudomonadati</taxon>
        <taxon>Bacteroidota</taxon>
        <taxon>Chitinophagia</taxon>
        <taxon>Chitinophagales</taxon>
        <taxon>Chitinophagaceae</taxon>
        <taxon>Puia</taxon>
    </lineage>
</organism>
<comment type="caution">
    <text evidence="1">The sequence shown here is derived from an EMBL/GenBank/DDBJ whole genome shotgun (WGS) entry which is preliminary data.</text>
</comment>
<sequence length="204" mass="23578">MALTQPYEVLGYHSCDKKLALEVLTGTEKLKPSINPWDWLGEGIYFWEQNPVRSLEYGEENARGIQFNKKKIETPFVLGAIIELRRCLNLLESESLALLKKMYLEMEQSYKEVGKPLPVNKDSNRRLDCTVLSYMRTVGRGNPDLRFDTVRCAFGEGDPIYPGTAITDRNHIQICVLNYECIKGYFIPHPIERFNPYLYTAFRA</sequence>
<protein>
    <submittedName>
        <fullName evidence="1">Uncharacterized protein</fullName>
    </submittedName>
</protein>